<protein>
    <recommendedName>
        <fullName evidence="3">DUF3299 domain-containing protein</fullName>
    </recommendedName>
</protein>
<evidence type="ECO:0000313" key="2">
    <source>
        <dbReference type="Proteomes" id="UP000077405"/>
    </source>
</evidence>
<dbReference type="OrthoDB" id="257397at2"/>
<sequence length="167" mass="17778">MNTATRLGAAMPGRRQILLPLALAPVAGWAVWAAGTPEAPSHPAGPFHLPLDETTALWRDLGTVRLGGLAGDPQFPVKVSALDGRTVTVRGFMVPLTGGTTHNRFILSANPMGCPACESPGPAGMMHVHSSIALPSTREPVTLTGTLRLRPQEGLFYRLDRAEQRWA</sequence>
<dbReference type="AlphaFoldDB" id="A0A160JF32"/>
<dbReference type="EMBL" id="CP015285">
    <property type="protein sequence ID" value="ANC91462.1"/>
    <property type="molecule type" value="Genomic_DNA"/>
</dbReference>
<dbReference type="STRING" id="1226968.A6A40_05845"/>
<proteinExistence type="predicted"/>
<dbReference type="RefSeq" id="WP_063634566.1">
    <property type="nucleotide sequence ID" value="NZ_CP015285.1"/>
</dbReference>
<dbReference type="KEGG" id="ahu:A6A40_05845"/>
<evidence type="ECO:0000313" key="1">
    <source>
        <dbReference type="EMBL" id="ANC91462.1"/>
    </source>
</evidence>
<evidence type="ECO:0008006" key="3">
    <source>
        <dbReference type="Google" id="ProtNLM"/>
    </source>
</evidence>
<organism evidence="1 2">
    <name type="scientific">Azospirillum humicireducens</name>
    <dbReference type="NCBI Taxonomy" id="1226968"/>
    <lineage>
        <taxon>Bacteria</taxon>
        <taxon>Pseudomonadati</taxon>
        <taxon>Pseudomonadota</taxon>
        <taxon>Alphaproteobacteria</taxon>
        <taxon>Rhodospirillales</taxon>
        <taxon>Azospirillaceae</taxon>
        <taxon>Azospirillum</taxon>
    </lineage>
</organism>
<name>A0A160JF32_9PROT</name>
<keyword evidence="2" id="KW-1185">Reference proteome</keyword>
<dbReference type="Proteomes" id="UP000077405">
    <property type="component" value="Chromosome"/>
</dbReference>
<accession>A0A160JF32</accession>
<gene>
    <name evidence="1" type="ORF">A6A40_05845</name>
</gene>
<reference evidence="1 2" key="1">
    <citation type="journal article" date="2013" name="Int. J. Syst. Evol. Microbiol.">
        <title>Azospirillum humicireducens sp. nov., a nitrogen-fixing bacterium isolated from a microbial fuel cell.</title>
        <authorList>
            <person name="Zhou S."/>
            <person name="Han L."/>
            <person name="Wang Y."/>
            <person name="Yang G."/>
            <person name="Zhuang L."/>
            <person name="Hu P."/>
        </authorList>
    </citation>
    <scope>NUCLEOTIDE SEQUENCE [LARGE SCALE GENOMIC DNA]</scope>
    <source>
        <strain evidence="1 2">SgZ-5</strain>
    </source>
</reference>
<dbReference type="Gene3D" id="2.40.50.870">
    <property type="entry name" value="Protein of unknown function (DUF3299)"/>
    <property type="match status" value="1"/>
</dbReference>